<organism evidence="3 4">
    <name type="scientific">Habropoda laboriosa</name>
    <dbReference type="NCBI Taxonomy" id="597456"/>
    <lineage>
        <taxon>Eukaryota</taxon>
        <taxon>Metazoa</taxon>
        <taxon>Ecdysozoa</taxon>
        <taxon>Arthropoda</taxon>
        <taxon>Hexapoda</taxon>
        <taxon>Insecta</taxon>
        <taxon>Pterygota</taxon>
        <taxon>Neoptera</taxon>
        <taxon>Endopterygota</taxon>
        <taxon>Hymenoptera</taxon>
        <taxon>Apocrita</taxon>
        <taxon>Aculeata</taxon>
        <taxon>Apoidea</taxon>
        <taxon>Anthophila</taxon>
        <taxon>Apidae</taxon>
        <taxon>Habropoda</taxon>
    </lineage>
</organism>
<dbReference type="Pfam" id="PF01347">
    <property type="entry name" value="Vitellogenin_N"/>
    <property type="match status" value="1"/>
</dbReference>
<dbReference type="InterPro" id="IPR001747">
    <property type="entry name" value="Vitellogenin_N"/>
</dbReference>
<gene>
    <name evidence="3" type="ORF">WH47_10466</name>
</gene>
<dbReference type="InterPro" id="IPR015816">
    <property type="entry name" value="Vitellinogen_b-sht_N"/>
</dbReference>
<reference evidence="3 4" key="1">
    <citation type="submission" date="2015-07" db="EMBL/GenBank/DDBJ databases">
        <title>The genome of Habropoda laboriosa.</title>
        <authorList>
            <person name="Pan H."/>
            <person name="Kapheim K."/>
        </authorList>
    </citation>
    <scope>NUCLEOTIDE SEQUENCE [LARGE SCALE GENOMIC DNA]</scope>
    <source>
        <strain evidence="3">0110345459</strain>
    </source>
</reference>
<evidence type="ECO:0000313" key="3">
    <source>
        <dbReference type="EMBL" id="KOC59837.1"/>
    </source>
</evidence>
<dbReference type="AlphaFoldDB" id="A0A0L7QMJ8"/>
<dbReference type="SUPFAM" id="SSF56968">
    <property type="entry name" value="Lipovitellin-phosvitin complex, beta-sheet shell regions"/>
    <property type="match status" value="1"/>
</dbReference>
<dbReference type="Gene3D" id="2.30.230.10">
    <property type="entry name" value="Lipovitellin, beta-sheet shell regions, chain A"/>
    <property type="match status" value="1"/>
</dbReference>
<dbReference type="GO" id="GO:0005319">
    <property type="term" value="F:lipid transporter activity"/>
    <property type="evidence" value="ECO:0007669"/>
    <property type="project" value="InterPro"/>
</dbReference>
<accession>A0A0L7QMJ8</accession>
<keyword evidence="4" id="KW-1185">Reference proteome</keyword>
<protein>
    <submittedName>
        <fullName evidence="3">Vitellogenin</fullName>
    </submittedName>
</protein>
<name>A0A0L7QMJ8_9HYME</name>
<evidence type="ECO:0000256" key="1">
    <source>
        <dbReference type="ARBA" id="ARBA00022729"/>
    </source>
</evidence>
<evidence type="ECO:0000259" key="2">
    <source>
        <dbReference type="Pfam" id="PF01347"/>
    </source>
</evidence>
<feature type="domain" description="Vitellogenin" evidence="2">
    <location>
        <begin position="54"/>
        <end position="254"/>
    </location>
</feature>
<proteinExistence type="predicted"/>
<dbReference type="InterPro" id="IPR015819">
    <property type="entry name" value="Lipid_transp_b-sht_shell"/>
</dbReference>
<dbReference type="OrthoDB" id="7699294at2759"/>
<dbReference type="STRING" id="597456.A0A0L7QMJ8"/>
<dbReference type="EMBL" id="KQ414889">
    <property type="protein sequence ID" value="KOC59837.1"/>
    <property type="molecule type" value="Genomic_DNA"/>
</dbReference>
<keyword evidence="1" id="KW-0732">Signal</keyword>
<dbReference type="Proteomes" id="UP000053825">
    <property type="component" value="Unassembled WGS sequence"/>
</dbReference>
<sequence>MSLANIVHENDNFCSMIASELKCRPKGSDSLSCRFANGKIVRPDPDDTRCSNARNFVPISEKFVSEDPFEIRFNSKGIENLVVSRSIARWRLDMIRAIVGQLNIGFEVDNERDRFVTMENSSFGLCEVEVMMSRAGYGRGSDVERQGHVEIVFEPERPGLVPLSRASLRIEKIRHTKMCPNKKIYFFGNHEDFSFGNKKTFMDMTTLISQMHVSHKDMYSYTESAGIMKTLSRPRTMRLYQKISLSLKSIDPARNSLPEIMEPASTSLYAYTNLEQISEEE</sequence>
<evidence type="ECO:0000313" key="4">
    <source>
        <dbReference type="Proteomes" id="UP000053825"/>
    </source>
</evidence>